<feature type="domain" description="EamA" evidence="2">
    <location>
        <begin position="2"/>
        <end position="139"/>
    </location>
</feature>
<keyword evidence="1" id="KW-1133">Transmembrane helix</keyword>
<reference evidence="3 4" key="1">
    <citation type="journal article" date="2016" name="Nat. Commun.">
        <title>Thousands of microbial genomes shed light on interconnected biogeochemical processes in an aquifer system.</title>
        <authorList>
            <person name="Anantharaman K."/>
            <person name="Brown C.T."/>
            <person name="Hug L.A."/>
            <person name="Sharon I."/>
            <person name="Castelle C.J."/>
            <person name="Probst A.J."/>
            <person name="Thomas B.C."/>
            <person name="Singh A."/>
            <person name="Wilkins M.J."/>
            <person name="Karaoz U."/>
            <person name="Brodie E.L."/>
            <person name="Williams K.H."/>
            <person name="Hubbard S.S."/>
            <person name="Banfield J.F."/>
        </authorList>
    </citation>
    <scope>NUCLEOTIDE SEQUENCE [LARGE SCALE GENOMIC DNA]</scope>
</reference>
<comment type="caution">
    <text evidence="3">The sequence shown here is derived from an EMBL/GenBank/DDBJ whole genome shotgun (WGS) entry which is preliminary data.</text>
</comment>
<feature type="transmembrane region" description="Helical" evidence="1">
    <location>
        <begin position="6"/>
        <end position="24"/>
    </location>
</feature>
<feature type="transmembrane region" description="Helical" evidence="1">
    <location>
        <begin position="99"/>
        <end position="116"/>
    </location>
</feature>
<keyword evidence="1" id="KW-0812">Transmembrane</keyword>
<feature type="transmembrane region" description="Helical" evidence="1">
    <location>
        <begin position="264"/>
        <end position="281"/>
    </location>
</feature>
<dbReference type="AlphaFoldDB" id="A0A1F4VEX5"/>
<proteinExistence type="predicted"/>
<keyword evidence="1" id="KW-0472">Membrane</keyword>
<feature type="transmembrane region" description="Helical" evidence="1">
    <location>
        <begin position="239"/>
        <end position="257"/>
    </location>
</feature>
<evidence type="ECO:0000313" key="3">
    <source>
        <dbReference type="EMBL" id="OGC55811.1"/>
    </source>
</evidence>
<dbReference type="InterPro" id="IPR037185">
    <property type="entry name" value="EmrE-like"/>
</dbReference>
<feature type="transmembrane region" description="Helical" evidence="1">
    <location>
        <begin position="151"/>
        <end position="167"/>
    </location>
</feature>
<evidence type="ECO:0000256" key="1">
    <source>
        <dbReference type="SAM" id="Phobius"/>
    </source>
</evidence>
<dbReference type="Pfam" id="PF00892">
    <property type="entry name" value="EamA"/>
    <property type="match status" value="2"/>
</dbReference>
<name>A0A1F4VEX5_UNCKA</name>
<feature type="transmembrane region" description="Helical" evidence="1">
    <location>
        <begin position="179"/>
        <end position="197"/>
    </location>
</feature>
<feature type="domain" description="EamA" evidence="2">
    <location>
        <begin position="152"/>
        <end position="281"/>
    </location>
</feature>
<sequence length="282" mass="31888">MSWFVYSLISVLFFTANNLFLRLLAVKSENPRTSSMVFNLWGALFGFLLFLIDTNFSFSFPAISLTGWFYILLVVLFYGLYERSHFYVRKEVDASTATILFRLAPVIAFFGAIYLYSEQLTLLKVLGALLIVGANILVVYKKGSVSFDKNFVLAFACSLFLGLGWLLDKRASSFTTSEFYTALIWFLPIIFIFLPFISLKDIKREFKLGSWKSPLTAFFNVYGYYLYIKALSLGEASKVTVVVSTSSSLTILAGIVILHEKSHWRLKILAGILAFVGVLLLK</sequence>
<gene>
    <name evidence="3" type="ORF">A3A78_02120</name>
</gene>
<feature type="transmembrane region" description="Helical" evidence="1">
    <location>
        <begin position="58"/>
        <end position="78"/>
    </location>
</feature>
<dbReference type="EMBL" id="MEVI01000001">
    <property type="protein sequence ID" value="OGC55811.1"/>
    <property type="molecule type" value="Genomic_DNA"/>
</dbReference>
<feature type="transmembrane region" description="Helical" evidence="1">
    <location>
        <begin position="36"/>
        <end position="52"/>
    </location>
</feature>
<accession>A0A1F4VEX5</accession>
<feature type="transmembrane region" description="Helical" evidence="1">
    <location>
        <begin position="122"/>
        <end position="139"/>
    </location>
</feature>
<dbReference type="GO" id="GO:0016020">
    <property type="term" value="C:membrane"/>
    <property type="evidence" value="ECO:0007669"/>
    <property type="project" value="InterPro"/>
</dbReference>
<evidence type="ECO:0000259" key="2">
    <source>
        <dbReference type="Pfam" id="PF00892"/>
    </source>
</evidence>
<protein>
    <recommendedName>
        <fullName evidence="2">EamA domain-containing protein</fullName>
    </recommendedName>
</protein>
<dbReference type="Proteomes" id="UP000176504">
    <property type="component" value="Unassembled WGS sequence"/>
</dbReference>
<dbReference type="InterPro" id="IPR000620">
    <property type="entry name" value="EamA_dom"/>
</dbReference>
<dbReference type="SUPFAM" id="SSF103481">
    <property type="entry name" value="Multidrug resistance efflux transporter EmrE"/>
    <property type="match status" value="2"/>
</dbReference>
<evidence type="ECO:0000313" key="4">
    <source>
        <dbReference type="Proteomes" id="UP000176504"/>
    </source>
</evidence>
<organism evidence="3 4">
    <name type="scientific">candidate division WWE3 bacterium RIFCSPLOWO2_01_FULL_41_18</name>
    <dbReference type="NCBI Taxonomy" id="1802625"/>
    <lineage>
        <taxon>Bacteria</taxon>
        <taxon>Katanobacteria</taxon>
    </lineage>
</organism>